<dbReference type="Proteomes" id="UP001057402">
    <property type="component" value="Chromosome 1"/>
</dbReference>
<sequence>MGVFFHEEEESQLSHAKTYGCLTKALKVKEAFSHCHNLSRQVSCRNHEDGEEEQEGNPLEDPTEEQEAIVSEIRSRAIEKLRHKYNHSADGFSLIFSSTGIGELQFFTIEGQRRKEGHGDNQDIENEEFASVKSFLTCCSSVVASREVFFSAKSNLSRSSSLNDLDNQDLKRRLIFRELCHCEGWPFGLCRKLLYLPPLPKSPTESWSWRKRTRVPRTYHHV</sequence>
<proteinExistence type="predicted"/>
<organism evidence="1 2">
    <name type="scientific">Melastoma candidum</name>
    <dbReference type="NCBI Taxonomy" id="119954"/>
    <lineage>
        <taxon>Eukaryota</taxon>
        <taxon>Viridiplantae</taxon>
        <taxon>Streptophyta</taxon>
        <taxon>Embryophyta</taxon>
        <taxon>Tracheophyta</taxon>
        <taxon>Spermatophyta</taxon>
        <taxon>Magnoliopsida</taxon>
        <taxon>eudicotyledons</taxon>
        <taxon>Gunneridae</taxon>
        <taxon>Pentapetalae</taxon>
        <taxon>rosids</taxon>
        <taxon>malvids</taxon>
        <taxon>Myrtales</taxon>
        <taxon>Melastomataceae</taxon>
        <taxon>Melastomatoideae</taxon>
        <taxon>Melastomateae</taxon>
        <taxon>Melastoma</taxon>
    </lineage>
</organism>
<accession>A0ACB9SEX9</accession>
<reference evidence="2" key="1">
    <citation type="journal article" date="2023" name="Front. Plant Sci.">
        <title>Chromosomal-level genome assembly of Melastoma candidum provides insights into trichome evolution.</title>
        <authorList>
            <person name="Zhong Y."/>
            <person name="Wu W."/>
            <person name="Sun C."/>
            <person name="Zou P."/>
            <person name="Liu Y."/>
            <person name="Dai S."/>
            <person name="Zhou R."/>
        </authorList>
    </citation>
    <scope>NUCLEOTIDE SEQUENCE [LARGE SCALE GENOMIC DNA]</scope>
</reference>
<keyword evidence="2" id="KW-1185">Reference proteome</keyword>
<comment type="caution">
    <text evidence="1">The sequence shown here is derived from an EMBL/GenBank/DDBJ whole genome shotgun (WGS) entry which is preliminary data.</text>
</comment>
<dbReference type="EMBL" id="CM042880">
    <property type="protein sequence ID" value="KAI4388611.1"/>
    <property type="molecule type" value="Genomic_DNA"/>
</dbReference>
<name>A0ACB9SEX9_9MYRT</name>
<protein>
    <submittedName>
        <fullName evidence="1">Uncharacterized protein</fullName>
    </submittedName>
</protein>
<evidence type="ECO:0000313" key="2">
    <source>
        <dbReference type="Proteomes" id="UP001057402"/>
    </source>
</evidence>
<gene>
    <name evidence="1" type="ORF">MLD38_000923</name>
</gene>
<evidence type="ECO:0000313" key="1">
    <source>
        <dbReference type="EMBL" id="KAI4388611.1"/>
    </source>
</evidence>